<reference evidence="1 2" key="1">
    <citation type="submission" date="2016-04" db="EMBL/GenBank/DDBJ databases">
        <authorList>
            <person name="Evans L.H."/>
            <person name="Alamgir A."/>
            <person name="Owens N."/>
            <person name="Weber N.D."/>
            <person name="Virtaneva K."/>
            <person name="Barbian K."/>
            <person name="Babar A."/>
            <person name="Rosenke K."/>
        </authorList>
    </citation>
    <scope>NUCLEOTIDE SEQUENCE [LARGE SCALE GENOMIC DNA]</scope>
    <source>
        <strain evidence="1 2">LMa1</strain>
    </source>
</reference>
<dbReference type="Proteomes" id="UP000078532">
    <property type="component" value="Unassembled WGS sequence"/>
</dbReference>
<sequence length="83" mass="9267">MFLHLGDDLVVFKKDVIAILDIRAQVSPVTAEFIEIARDEGFLQVIAEKGKEKSFVITSREVYISPISCNTLKKRAAVLSDDN</sequence>
<name>A0A1B7LBK2_9FIRM</name>
<dbReference type="NCBIfam" id="NF046065">
    <property type="entry name" value="MtxRegRemB"/>
    <property type="match status" value="1"/>
</dbReference>
<protein>
    <submittedName>
        <fullName evidence="1">DUF370 domain-containing protein</fullName>
    </submittedName>
</protein>
<accession>A0A1B7LBK2</accession>
<dbReference type="InterPro" id="IPR007169">
    <property type="entry name" value="RemA-like"/>
</dbReference>
<proteinExistence type="predicted"/>
<dbReference type="OrthoDB" id="9811390at2"/>
<gene>
    <name evidence="1" type="ORF">A6M21_14695</name>
</gene>
<dbReference type="Pfam" id="PF04025">
    <property type="entry name" value="RemA-like"/>
    <property type="match status" value="1"/>
</dbReference>
<dbReference type="RefSeq" id="WP_066670689.1">
    <property type="nucleotide sequence ID" value="NZ_LYVF01000189.1"/>
</dbReference>
<dbReference type="EMBL" id="LYVF01000189">
    <property type="protein sequence ID" value="OAT79891.1"/>
    <property type="molecule type" value="Genomic_DNA"/>
</dbReference>
<organism evidence="1 2">
    <name type="scientific">Desulfotomaculum copahuensis</name>
    <dbReference type="NCBI Taxonomy" id="1838280"/>
    <lineage>
        <taxon>Bacteria</taxon>
        <taxon>Bacillati</taxon>
        <taxon>Bacillota</taxon>
        <taxon>Clostridia</taxon>
        <taxon>Eubacteriales</taxon>
        <taxon>Desulfotomaculaceae</taxon>
        <taxon>Desulfotomaculum</taxon>
    </lineage>
</organism>
<evidence type="ECO:0000313" key="1">
    <source>
        <dbReference type="EMBL" id="OAT79891.1"/>
    </source>
</evidence>
<dbReference type="STRING" id="1838280.A6M21_14695"/>
<keyword evidence="2" id="KW-1185">Reference proteome</keyword>
<dbReference type="AlphaFoldDB" id="A0A1B7LBK2"/>
<evidence type="ECO:0000313" key="2">
    <source>
        <dbReference type="Proteomes" id="UP000078532"/>
    </source>
</evidence>
<comment type="caution">
    <text evidence="1">The sequence shown here is derived from an EMBL/GenBank/DDBJ whole genome shotgun (WGS) entry which is preliminary data.</text>
</comment>